<evidence type="ECO:0000313" key="1">
    <source>
        <dbReference type="EMBL" id="KAJ5238880.1"/>
    </source>
</evidence>
<sequence>MIVPQPAKDGIGAGLRTERDDLEETMTGLEDAHTHLRDLDRPVLAVTAVIETAMITNVENIKLLHISRWARVTSGRGSRQVFKLTWFNSFLCTITNSECSKT</sequence>
<dbReference type="EMBL" id="JAPQKS010000003">
    <property type="protein sequence ID" value="KAJ5238880.1"/>
    <property type="molecule type" value="Genomic_DNA"/>
</dbReference>
<comment type="caution">
    <text evidence="1">The sequence shown here is derived from an EMBL/GenBank/DDBJ whole genome shotgun (WGS) entry which is preliminary data.</text>
</comment>
<dbReference type="Proteomes" id="UP001150941">
    <property type="component" value="Unassembled WGS sequence"/>
</dbReference>
<reference evidence="1" key="2">
    <citation type="journal article" date="2023" name="IMA Fungus">
        <title>Comparative genomic study of the Penicillium genus elucidates a diverse pangenome and 15 lateral gene transfer events.</title>
        <authorList>
            <person name="Petersen C."/>
            <person name="Sorensen T."/>
            <person name="Nielsen M.R."/>
            <person name="Sondergaard T.E."/>
            <person name="Sorensen J.L."/>
            <person name="Fitzpatrick D.A."/>
            <person name="Frisvad J.C."/>
            <person name="Nielsen K.L."/>
        </authorList>
    </citation>
    <scope>NUCLEOTIDE SEQUENCE</scope>
    <source>
        <strain evidence="1">IBT 19713</strain>
    </source>
</reference>
<dbReference type="GeneID" id="83200099"/>
<gene>
    <name evidence="1" type="ORF">N7468_003499</name>
</gene>
<dbReference type="RefSeq" id="XP_058331799.1">
    <property type="nucleotide sequence ID" value="XM_058472796.1"/>
</dbReference>
<proteinExistence type="predicted"/>
<evidence type="ECO:0000313" key="2">
    <source>
        <dbReference type="Proteomes" id="UP001150941"/>
    </source>
</evidence>
<accession>A0A9W9P6Q0</accession>
<protein>
    <submittedName>
        <fullName evidence="1">Uncharacterized protein</fullName>
    </submittedName>
</protein>
<keyword evidence="2" id="KW-1185">Reference proteome</keyword>
<organism evidence="1 2">
    <name type="scientific">Penicillium chermesinum</name>
    <dbReference type="NCBI Taxonomy" id="63820"/>
    <lineage>
        <taxon>Eukaryota</taxon>
        <taxon>Fungi</taxon>
        <taxon>Dikarya</taxon>
        <taxon>Ascomycota</taxon>
        <taxon>Pezizomycotina</taxon>
        <taxon>Eurotiomycetes</taxon>
        <taxon>Eurotiomycetidae</taxon>
        <taxon>Eurotiales</taxon>
        <taxon>Aspergillaceae</taxon>
        <taxon>Penicillium</taxon>
    </lineage>
</organism>
<reference evidence="1" key="1">
    <citation type="submission" date="2022-11" db="EMBL/GenBank/DDBJ databases">
        <authorList>
            <person name="Petersen C."/>
        </authorList>
    </citation>
    <scope>NUCLEOTIDE SEQUENCE</scope>
    <source>
        <strain evidence="1">IBT 19713</strain>
    </source>
</reference>
<dbReference type="AlphaFoldDB" id="A0A9W9P6Q0"/>
<name>A0A9W9P6Q0_9EURO</name>